<proteinExistence type="predicted"/>
<dbReference type="OrthoDB" id="676261at2759"/>
<dbReference type="Gramene" id="TVU15891">
    <property type="protein sequence ID" value="TVU15891"/>
    <property type="gene ID" value="EJB05_39434"/>
</dbReference>
<evidence type="ECO:0000313" key="3">
    <source>
        <dbReference type="Proteomes" id="UP000324897"/>
    </source>
</evidence>
<comment type="caution">
    <text evidence="2">The sequence shown here is derived from an EMBL/GenBank/DDBJ whole genome shotgun (WGS) entry which is preliminary data.</text>
</comment>
<protein>
    <submittedName>
        <fullName evidence="2">Uncharacterized protein</fullName>
    </submittedName>
</protein>
<accession>A0A5J9TYW1</accession>
<dbReference type="EMBL" id="RWGY01000031">
    <property type="protein sequence ID" value="TVU15891.1"/>
    <property type="molecule type" value="Genomic_DNA"/>
</dbReference>
<dbReference type="AlphaFoldDB" id="A0A5J9TYW1"/>
<sequence>MATCSRGPHGGAAAAQLTGPGMSGGPSLPAPEEEVVKPRAPLASAAAANHGKSGKRFSARVQMTKEEEEMLTALKVQHLEGRKEFFARMEKRDELRKRFDELLFKRRCWAATLANQVFALRADIAHVRHQLRVGWKDGDSLQEELDDAGRRSRCAYIMNQHIDKAMNMGLNAFVDEHFKFHLDQEMRSTVETARTSDEDRALLSPVASH</sequence>
<feature type="region of interest" description="Disordered" evidence="1">
    <location>
        <begin position="1"/>
        <end position="35"/>
    </location>
</feature>
<evidence type="ECO:0000313" key="2">
    <source>
        <dbReference type="EMBL" id="TVU15891.1"/>
    </source>
</evidence>
<name>A0A5J9TYW1_9POAL</name>
<gene>
    <name evidence="2" type="ORF">EJB05_39434</name>
</gene>
<evidence type="ECO:0000256" key="1">
    <source>
        <dbReference type="SAM" id="MobiDB-lite"/>
    </source>
</evidence>
<organism evidence="2 3">
    <name type="scientific">Eragrostis curvula</name>
    <name type="common">weeping love grass</name>
    <dbReference type="NCBI Taxonomy" id="38414"/>
    <lineage>
        <taxon>Eukaryota</taxon>
        <taxon>Viridiplantae</taxon>
        <taxon>Streptophyta</taxon>
        <taxon>Embryophyta</taxon>
        <taxon>Tracheophyta</taxon>
        <taxon>Spermatophyta</taxon>
        <taxon>Magnoliopsida</taxon>
        <taxon>Liliopsida</taxon>
        <taxon>Poales</taxon>
        <taxon>Poaceae</taxon>
        <taxon>PACMAD clade</taxon>
        <taxon>Chloridoideae</taxon>
        <taxon>Eragrostideae</taxon>
        <taxon>Eragrostidinae</taxon>
        <taxon>Eragrostis</taxon>
    </lineage>
</organism>
<dbReference type="Proteomes" id="UP000324897">
    <property type="component" value="Unassembled WGS sequence"/>
</dbReference>
<reference evidence="2 3" key="1">
    <citation type="journal article" date="2019" name="Sci. Rep.">
        <title>A high-quality genome of Eragrostis curvula grass provides insights into Poaceae evolution and supports new strategies to enhance forage quality.</title>
        <authorList>
            <person name="Carballo J."/>
            <person name="Santos B.A.C.M."/>
            <person name="Zappacosta D."/>
            <person name="Garbus I."/>
            <person name="Selva J.P."/>
            <person name="Gallo C.A."/>
            <person name="Diaz A."/>
            <person name="Albertini E."/>
            <person name="Caccamo M."/>
            <person name="Echenique V."/>
        </authorList>
    </citation>
    <scope>NUCLEOTIDE SEQUENCE [LARGE SCALE GENOMIC DNA]</scope>
    <source>
        <strain evidence="3">cv. Victoria</strain>
        <tissue evidence="2">Leaf</tissue>
    </source>
</reference>
<keyword evidence="3" id="KW-1185">Reference proteome</keyword>
<feature type="non-terminal residue" evidence="2">
    <location>
        <position position="1"/>
    </location>
</feature>